<protein>
    <submittedName>
        <fullName evidence="3">Uncharacterized protein</fullName>
    </submittedName>
</protein>
<feature type="region of interest" description="Disordered" evidence="1">
    <location>
        <begin position="138"/>
        <end position="182"/>
    </location>
</feature>
<feature type="compositionally biased region" description="Acidic residues" evidence="1">
    <location>
        <begin position="138"/>
        <end position="149"/>
    </location>
</feature>
<keyword evidence="4" id="KW-1185">Reference proteome</keyword>
<name>A0A7J5ZQ66_AMEME</name>
<feature type="transmembrane region" description="Helical" evidence="2">
    <location>
        <begin position="6"/>
        <end position="24"/>
    </location>
</feature>
<dbReference type="Proteomes" id="UP000593565">
    <property type="component" value="Unassembled WGS sequence"/>
</dbReference>
<comment type="caution">
    <text evidence="3">The sequence shown here is derived from an EMBL/GenBank/DDBJ whole genome shotgun (WGS) entry which is preliminary data.</text>
</comment>
<evidence type="ECO:0000256" key="1">
    <source>
        <dbReference type="SAM" id="MobiDB-lite"/>
    </source>
</evidence>
<dbReference type="AlphaFoldDB" id="A0A7J5ZQ66"/>
<sequence>MHPLMVAIITTNTSLSVILWNFLLSQVFCKKIKDAPRSEEERNGRGGSMPSPEFQYKELENGSVVSRRPLQEEAIHQDERYFSEYIPSARDAIVITPKYLLYVLIGAVVIIVGTYSITSHLIKDLLHDLADWVLGPDLEENEEEEEVEESSGREDWTGAAERKGKREENHKATGVDEKQSRT</sequence>
<keyword evidence="2" id="KW-0472">Membrane</keyword>
<proteinExistence type="predicted"/>
<organism evidence="3 4">
    <name type="scientific">Ameiurus melas</name>
    <name type="common">Black bullhead</name>
    <name type="synonym">Silurus melas</name>
    <dbReference type="NCBI Taxonomy" id="219545"/>
    <lineage>
        <taxon>Eukaryota</taxon>
        <taxon>Metazoa</taxon>
        <taxon>Chordata</taxon>
        <taxon>Craniata</taxon>
        <taxon>Vertebrata</taxon>
        <taxon>Euteleostomi</taxon>
        <taxon>Actinopterygii</taxon>
        <taxon>Neopterygii</taxon>
        <taxon>Teleostei</taxon>
        <taxon>Ostariophysi</taxon>
        <taxon>Siluriformes</taxon>
        <taxon>Ictaluridae</taxon>
        <taxon>Ameiurus</taxon>
    </lineage>
</organism>
<dbReference type="EMBL" id="JAAGNN010000025">
    <property type="protein sequence ID" value="KAF4072613.1"/>
    <property type="molecule type" value="Genomic_DNA"/>
</dbReference>
<feature type="transmembrane region" description="Helical" evidence="2">
    <location>
        <begin position="99"/>
        <end position="117"/>
    </location>
</feature>
<evidence type="ECO:0000313" key="4">
    <source>
        <dbReference type="Proteomes" id="UP000593565"/>
    </source>
</evidence>
<reference evidence="3 4" key="1">
    <citation type="submission" date="2020-02" db="EMBL/GenBank/DDBJ databases">
        <title>A chromosome-scale genome assembly of the black bullhead catfish (Ameiurus melas).</title>
        <authorList>
            <person name="Wen M."/>
            <person name="Zham M."/>
            <person name="Cabau C."/>
            <person name="Klopp C."/>
            <person name="Donnadieu C."/>
            <person name="Roques C."/>
            <person name="Bouchez O."/>
            <person name="Lampietro C."/>
            <person name="Jouanno E."/>
            <person name="Herpin A."/>
            <person name="Louis A."/>
            <person name="Berthelot C."/>
            <person name="Parey E."/>
            <person name="Roest-Crollius H."/>
            <person name="Braasch I."/>
            <person name="Postlethwait J."/>
            <person name="Robinson-Rechavi M."/>
            <person name="Echchiki A."/>
            <person name="Begum T."/>
            <person name="Montfort J."/>
            <person name="Schartl M."/>
            <person name="Bobe J."/>
            <person name="Guiguen Y."/>
        </authorList>
    </citation>
    <scope>NUCLEOTIDE SEQUENCE [LARGE SCALE GENOMIC DNA]</scope>
    <source>
        <strain evidence="3">M_S1</strain>
        <tissue evidence="3">Blood</tissue>
    </source>
</reference>
<evidence type="ECO:0000256" key="2">
    <source>
        <dbReference type="SAM" id="Phobius"/>
    </source>
</evidence>
<gene>
    <name evidence="3" type="ORF">AMELA_G00264940</name>
</gene>
<accession>A0A7J5ZQ66</accession>
<keyword evidence="2" id="KW-0812">Transmembrane</keyword>
<feature type="compositionally biased region" description="Basic and acidic residues" evidence="1">
    <location>
        <begin position="150"/>
        <end position="182"/>
    </location>
</feature>
<evidence type="ECO:0000313" key="3">
    <source>
        <dbReference type="EMBL" id="KAF4072613.1"/>
    </source>
</evidence>
<keyword evidence="2" id="KW-1133">Transmembrane helix</keyword>